<organism evidence="3">
    <name type="scientific">Ignisphaera aggregans</name>
    <dbReference type="NCBI Taxonomy" id="334771"/>
    <lineage>
        <taxon>Archaea</taxon>
        <taxon>Thermoproteota</taxon>
        <taxon>Thermoprotei</taxon>
        <taxon>Desulfurococcales</taxon>
        <taxon>Desulfurococcaceae</taxon>
        <taxon>Ignisphaera</taxon>
    </lineage>
</organism>
<feature type="transmembrane region" description="Helical" evidence="1">
    <location>
        <begin position="16"/>
        <end position="40"/>
    </location>
</feature>
<dbReference type="EMBL" id="DTDH01000068">
    <property type="protein sequence ID" value="HGT98256.1"/>
    <property type="molecule type" value="Genomic_DNA"/>
</dbReference>
<protein>
    <recommendedName>
        <fullName evidence="4">Branched-chain amino acid ABC transporter permease</fullName>
    </recommendedName>
</protein>
<dbReference type="PANTHER" id="PTHR30482:SF1">
    <property type="entry name" value="BRANCHED-CHAIN AMINO ACID TRANSPORT PERMEASE PROTEIN LIVM-RELATED"/>
    <property type="match status" value="1"/>
</dbReference>
<dbReference type="GO" id="GO:0005886">
    <property type="term" value="C:plasma membrane"/>
    <property type="evidence" value="ECO:0007669"/>
    <property type="project" value="TreeGrafter"/>
</dbReference>
<reference evidence="3" key="1">
    <citation type="journal article" date="2020" name="mSystems">
        <title>Genome- and Community-Level Interaction Insights into Carbon Utilization and Element Cycling Functions of Hydrothermarchaeota in Hydrothermal Sediment.</title>
        <authorList>
            <person name="Zhou Z."/>
            <person name="Liu Y."/>
            <person name="Xu W."/>
            <person name="Pan J."/>
            <person name="Luo Z.H."/>
            <person name="Li M."/>
        </authorList>
    </citation>
    <scope>NUCLEOTIDE SEQUENCE [LARGE SCALE GENOMIC DNA]</scope>
    <source>
        <strain evidence="2">SpSt-629</strain>
        <strain evidence="3">SpSt-688</strain>
    </source>
</reference>
<name>A0A7J3MXS9_9CREN</name>
<gene>
    <name evidence="2" type="ORF">ENT99_06605</name>
    <name evidence="3" type="ORF">ENU64_02335</name>
</gene>
<keyword evidence="1" id="KW-1133">Transmembrane helix</keyword>
<dbReference type="GO" id="GO:0015658">
    <property type="term" value="F:branched-chain amino acid transmembrane transporter activity"/>
    <property type="evidence" value="ECO:0007669"/>
    <property type="project" value="InterPro"/>
</dbReference>
<proteinExistence type="predicted"/>
<comment type="caution">
    <text evidence="3">The sequence shown here is derived from an EMBL/GenBank/DDBJ whole genome shotgun (WGS) entry which is preliminary data.</text>
</comment>
<dbReference type="AlphaFoldDB" id="A0A7J3MXS9"/>
<evidence type="ECO:0008006" key="4">
    <source>
        <dbReference type="Google" id="ProtNLM"/>
    </source>
</evidence>
<sequence>MKAATYTRLTWTFWPWAFMMLGGVGNNLGIFVGVLLFTFTRIGIILYKHQLGNILPIATEWLEYILVGLAIIVIILFRPQGLIPERPTLTLPRQDIEIIKRKAIESSDTETSQVR</sequence>
<keyword evidence="1" id="KW-0472">Membrane</keyword>
<feature type="transmembrane region" description="Helical" evidence="1">
    <location>
        <begin position="61"/>
        <end position="79"/>
    </location>
</feature>
<evidence type="ECO:0000256" key="1">
    <source>
        <dbReference type="SAM" id="Phobius"/>
    </source>
</evidence>
<evidence type="ECO:0000313" key="3">
    <source>
        <dbReference type="EMBL" id="HGT98256.1"/>
    </source>
</evidence>
<dbReference type="EMBL" id="DTAU01000131">
    <property type="protein sequence ID" value="HFQ79349.1"/>
    <property type="molecule type" value="Genomic_DNA"/>
</dbReference>
<keyword evidence="1" id="KW-0812">Transmembrane</keyword>
<evidence type="ECO:0000313" key="2">
    <source>
        <dbReference type="EMBL" id="HFQ79349.1"/>
    </source>
</evidence>
<dbReference type="PANTHER" id="PTHR30482">
    <property type="entry name" value="HIGH-AFFINITY BRANCHED-CHAIN AMINO ACID TRANSPORT SYSTEM PERMEASE"/>
    <property type="match status" value="1"/>
</dbReference>
<dbReference type="InterPro" id="IPR043428">
    <property type="entry name" value="LivM-like"/>
</dbReference>
<accession>A0A7J3MXS9</accession>